<dbReference type="SUPFAM" id="SSF49265">
    <property type="entry name" value="Fibronectin type III"/>
    <property type="match status" value="1"/>
</dbReference>
<reference evidence="6" key="1">
    <citation type="submission" date="2025-08" db="UniProtKB">
        <authorList>
            <consortium name="RefSeq"/>
        </authorList>
    </citation>
    <scope>IDENTIFICATION</scope>
</reference>
<dbReference type="KEGG" id="cgob:115005121"/>
<dbReference type="FunFam" id="2.60.40.10:FF:000287">
    <property type="entry name" value="Prolactin receptor"/>
    <property type="match status" value="1"/>
</dbReference>
<dbReference type="RefSeq" id="XP_029282792.1">
    <property type="nucleotide sequence ID" value="XM_029426932.1"/>
</dbReference>
<accession>A0A6J2PC95</accession>
<dbReference type="OrthoDB" id="8545036at2759"/>
<proteinExistence type="predicted"/>
<dbReference type="InParanoid" id="A0A6J2PC95"/>
<evidence type="ECO:0000313" key="5">
    <source>
        <dbReference type="Proteomes" id="UP000504630"/>
    </source>
</evidence>
<organism evidence="5 6">
    <name type="scientific">Cottoperca gobio</name>
    <name type="common">Frogmouth</name>
    <name type="synonym">Aphritis gobio</name>
    <dbReference type="NCBI Taxonomy" id="56716"/>
    <lineage>
        <taxon>Eukaryota</taxon>
        <taxon>Metazoa</taxon>
        <taxon>Chordata</taxon>
        <taxon>Craniata</taxon>
        <taxon>Vertebrata</taxon>
        <taxon>Euteleostomi</taxon>
        <taxon>Actinopterygii</taxon>
        <taxon>Neopterygii</taxon>
        <taxon>Teleostei</taxon>
        <taxon>Neoteleostei</taxon>
        <taxon>Acanthomorphata</taxon>
        <taxon>Eupercaria</taxon>
        <taxon>Perciformes</taxon>
        <taxon>Notothenioidei</taxon>
        <taxon>Bovichtidae</taxon>
        <taxon>Cottoperca</taxon>
    </lineage>
</organism>
<evidence type="ECO:0000313" key="6">
    <source>
        <dbReference type="RefSeq" id="XP_029282792.1"/>
    </source>
</evidence>
<sequence length="144" mass="16441">MLWLLLCLLPPVGGSRIVAPDVTYKERHSHEEVVVTTRPHIFNCRSPNMEDFSCWWHPLDNLTDGQQVTYVLTYSMDKGPKHECPDYVTAGPDSCHFDSSHTSIWKIYCLNVTAVTAHGNYTSQEHCLDVAEIGEDWLYRACLL</sequence>
<keyword evidence="2" id="KW-0675">Receptor</keyword>
<evidence type="ECO:0000256" key="1">
    <source>
        <dbReference type="ARBA" id="ARBA00022729"/>
    </source>
</evidence>
<dbReference type="InterPro" id="IPR013783">
    <property type="entry name" value="Ig-like_fold"/>
</dbReference>
<dbReference type="InterPro" id="IPR036116">
    <property type="entry name" value="FN3_sf"/>
</dbReference>
<dbReference type="InterPro" id="IPR015152">
    <property type="entry name" value="Growth/epo_recpt_lig-bind"/>
</dbReference>
<keyword evidence="5" id="KW-1185">Reference proteome</keyword>
<dbReference type="Pfam" id="PF09067">
    <property type="entry name" value="EpoR_lig-bind"/>
    <property type="match status" value="1"/>
</dbReference>
<evidence type="ECO:0000256" key="2">
    <source>
        <dbReference type="ARBA" id="ARBA00023170"/>
    </source>
</evidence>
<protein>
    <submittedName>
        <fullName evidence="6">Prolactin receptor-like</fullName>
    </submittedName>
</protein>
<keyword evidence="3" id="KW-0325">Glycoprotein</keyword>
<feature type="domain" description="Growth hormone/erythropoietin receptor ligand binding" evidence="4">
    <location>
        <begin position="30"/>
        <end position="125"/>
    </location>
</feature>
<dbReference type="GeneID" id="115005121"/>
<dbReference type="Gene3D" id="2.60.40.10">
    <property type="entry name" value="Immunoglobulins"/>
    <property type="match status" value="1"/>
</dbReference>
<evidence type="ECO:0000256" key="3">
    <source>
        <dbReference type="ARBA" id="ARBA00023180"/>
    </source>
</evidence>
<dbReference type="Proteomes" id="UP000504630">
    <property type="component" value="Unplaced"/>
</dbReference>
<evidence type="ECO:0000259" key="4">
    <source>
        <dbReference type="Pfam" id="PF09067"/>
    </source>
</evidence>
<name>A0A6J2PC95_COTGO</name>
<keyword evidence="1" id="KW-0732">Signal</keyword>
<dbReference type="AlphaFoldDB" id="A0A6J2PC95"/>
<gene>
    <name evidence="6" type="primary">LOC115005121</name>
</gene>